<dbReference type="AlphaFoldDB" id="A0AAV5TKK1"/>
<organism evidence="1 2">
    <name type="scientific">Pristionchus entomophagus</name>
    <dbReference type="NCBI Taxonomy" id="358040"/>
    <lineage>
        <taxon>Eukaryota</taxon>
        <taxon>Metazoa</taxon>
        <taxon>Ecdysozoa</taxon>
        <taxon>Nematoda</taxon>
        <taxon>Chromadorea</taxon>
        <taxon>Rhabditida</taxon>
        <taxon>Rhabditina</taxon>
        <taxon>Diplogasteromorpha</taxon>
        <taxon>Diplogasteroidea</taxon>
        <taxon>Neodiplogasteridae</taxon>
        <taxon>Pristionchus</taxon>
    </lineage>
</organism>
<sequence>LRKVQLLSLVTDIGQTMNKTILCVPSASLHYPNLAKNYNMGGVDFDVKYQRERFDEDKSNRFTEFICRSNVLISLPWGDTRTT</sequence>
<feature type="non-terminal residue" evidence="1">
    <location>
        <position position="83"/>
    </location>
</feature>
<proteinExistence type="predicted"/>
<protein>
    <submittedName>
        <fullName evidence="1">Uncharacterized protein</fullName>
    </submittedName>
</protein>
<dbReference type="Proteomes" id="UP001432027">
    <property type="component" value="Unassembled WGS sequence"/>
</dbReference>
<evidence type="ECO:0000313" key="2">
    <source>
        <dbReference type="Proteomes" id="UP001432027"/>
    </source>
</evidence>
<keyword evidence="2" id="KW-1185">Reference proteome</keyword>
<comment type="caution">
    <text evidence="1">The sequence shown here is derived from an EMBL/GenBank/DDBJ whole genome shotgun (WGS) entry which is preliminary data.</text>
</comment>
<gene>
    <name evidence="1" type="ORF">PENTCL1PPCAC_17005</name>
</gene>
<feature type="non-terminal residue" evidence="1">
    <location>
        <position position="1"/>
    </location>
</feature>
<dbReference type="EMBL" id="BTSX01000004">
    <property type="protein sequence ID" value="GMS94830.1"/>
    <property type="molecule type" value="Genomic_DNA"/>
</dbReference>
<accession>A0AAV5TKK1</accession>
<reference evidence="1" key="1">
    <citation type="submission" date="2023-10" db="EMBL/GenBank/DDBJ databases">
        <title>Genome assembly of Pristionchus species.</title>
        <authorList>
            <person name="Yoshida K."/>
            <person name="Sommer R.J."/>
        </authorList>
    </citation>
    <scope>NUCLEOTIDE SEQUENCE</scope>
    <source>
        <strain evidence="1">RS0144</strain>
    </source>
</reference>
<name>A0AAV5TKK1_9BILA</name>
<evidence type="ECO:0000313" key="1">
    <source>
        <dbReference type="EMBL" id="GMS94830.1"/>
    </source>
</evidence>